<dbReference type="EMBL" id="CP059558">
    <property type="protein sequence ID" value="QUY35614.1"/>
    <property type="molecule type" value="Genomic_DNA"/>
</dbReference>
<accession>A0AAX1MFA5</accession>
<dbReference type="PANTHER" id="PTHR23028">
    <property type="entry name" value="ACETYLTRANSFERASE"/>
    <property type="match status" value="1"/>
</dbReference>
<feature type="transmembrane region" description="Helical" evidence="1">
    <location>
        <begin position="272"/>
        <end position="294"/>
    </location>
</feature>
<keyword evidence="4" id="KW-0808">Transferase</keyword>
<keyword evidence="1" id="KW-1133">Transmembrane helix</keyword>
<dbReference type="Pfam" id="PF19040">
    <property type="entry name" value="SGNH"/>
    <property type="match status" value="1"/>
</dbReference>
<gene>
    <name evidence="4" type="ORF">H2677_10020</name>
</gene>
<evidence type="ECO:0000313" key="4">
    <source>
        <dbReference type="EMBL" id="QUY35614.1"/>
    </source>
</evidence>
<feature type="transmembrane region" description="Helical" evidence="1">
    <location>
        <begin position="97"/>
        <end position="116"/>
    </location>
</feature>
<feature type="domain" description="Acyltransferase 3" evidence="2">
    <location>
        <begin position="6"/>
        <end position="326"/>
    </location>
</feature>
<dbReference type="Proteomes" id="UP000679388">
    <property type="component" value="Chromosome"/>
</dbReference>
<keyword evidence="4" id="KW-0012">Acyltransferase</keyword>
<protein>
    <submittedName>
        <fullName evidence="4">Acyltransferase</fullName>
    </submittedName>
</protein>
<name>A0AAX1MFA5_ACIJU</name>
<dbReference type="RefSeq" id="WP_212638444.1">
    <property type="nucleotide sequence ID" value="NZ_CP059558.1"/>
</dbReference>
<sequence length="650" mass="74151">MKYRTEIDGLRAIAVLLVIFNHLGLSFFSGGYVGVDVFFVISGFLITSIISKEITDKTFTFKNFYKKRILRLAPAYFLVIFSCFIFSYFLLAPMELVSFYKSVMYSLVFASNFFMWKEVGGYFSANAEYIPLLHLWSLGVEEQFYIIWPTILMIMLAWFKRWTGLLIALGVILGCVFAHILSIKAPAMSYFLLPARAFELMIGAAIVFIKPNNFKAVTANIIAAVGLIMIVFSSFYLTSESIFPGFYALLPCVGTALIIYSLKGHDGIIKKFLSMNIMSFFGKISYPLYLWHWPLIVFYKIRFGELSYLSMAGLMIAMTLLSYLTYEYVERKIQNKYKGSNPARIVLKGYLIPVLAFAAFSGFVVYEDGLKQRFSNKVPQIENSINSASYKIRGECLYTPANKLPPEDKCILGVKEGATEVLLVGDSHANHYSNMINVMLKDANTKGYEIDQNSSFFLPDVERYVLKDGTKKLAPEFKTRNDLIKKHLADHKYKYVVLAGSYADNFIVSHFKDGTEKSSSEVMESGLDRAIDLVESTGAKALIIKGMPKVQELDQNCPLRKEMFGDLDCGFDRKIHDEHFKKWNEMLSRLEAKHKDLVVIDIEPYFCDAEKCYLDRNGTPLYIDQKHINYVASGEVGKWYIKTNKNHFKD</sequence>
<keyword evidence="1" id="KW-0472">Membrane</keyword>
<evidence type="ECO:0000259" key="2">
    <source>
        <dbReference type="Pfam" id="PF01757"/>
    </source>
</evidence>
<feature type="transmembrane region" description="Helical" evidence="1">
    <location>
        <begin position="72"/>
        <end position="91"/>
    </location>
</feature>
<dbReference type="GO" id="GO:0009103">
    <property type="term" value="P:lipopolysaccharide biosynthetic process"/>
    <property type="evidence" value="ECO:0007669"/>
    <property type="project" value="TreeGrafter"/>
</dbReference>
<dbReference type="InterPro" id="IPR043968">
    <property type="entry name" value="SGNH"/>
</dbReference>
<feature type="transmembrane region" description="Helical" evidence="1">
    <location>
        <begin position="216"/>
        <end position="236"/>
    </location>
</feature>
<dbReference type="InterPro" id="IPR002656">
    <property type="entry name" value="Acyl_transf_3_dom"/>
</dbReference>
<dbReference type="GO" id="GO:0016020">
    <property type="term" value="C:membrane"/>
    <property type="evidence" value="ECO:0007669"/>
    <property type="project" value="TreeGrafter"/>
</dbReference>
<evidence type="ECO:0000259" key="3">
    <source>
        <dbReference type="Pfam" id="PF19040"/>
    </source>
</evidence>
<dbReference type="AlphaFoldDB" id="A0AAX1MFA5"/>
<dbReference type="PANTHER" id="PTHR23028:SF53">
    <property type="entry name" value="ACYL_TRANSF_3 DOMAIN-CONTAINING PROTEIN"/>
    <property type="match status" value="1"/>
</dbReference>
<feature type="domain" description="SGNH" evidence="3">
    <location>
        <begin position="396"/>
        <end position="637"/>
    </location>
</feature>
<dbReference type="GeneID" id="70092854"/>
<dbReference type="InterPro" id="IPR050879">
    <property type="entry name" value="Acyltransferase_3"/>
</dbReference>
<proteinExistence type="predicted"/>
<feature type="transmembrane region" description="Helical" evidence="1">
    <location>
        <begin position="345"/>
        <end position="366"/>
    </location>
</feature>
<dbReference type="GO" id="GO:0016747">
    <property type="term" value="F:acyltransferase activity, transferring groups other than amino-acyl groups"/>
    <property type="evidence" value="ECO:0007669"/>
    <property type="project" value="InterPro"/>
</dbReference>
<feature type="transmembrane region" description="Helical" evidence="1">
    <location>
        <begin position="242"/>
        <end position="260"/>
    </location>
</feature>
<keyword evidence="1" id="KW-0812">Transmembrane</keyword>
<reference evidence="4" key="1">
    <citation type="submission" date="2020-07" db="EMBL/GenBank/DDBJ databases">
        <title>Acinetobacter junii strain YR7 chromosome and plasmid pNDM-YR7.</title>
        <authorList>
            <person name="Tang B."/>
        </authorList>
    </citation>
    <scope>NUCLEOTIDE SEQUENCE</scope>
    <source>
        <strain evidence="4">YR7</strain>
    </source>
</reference>
<feature type="transmembrane region" description="Helical" evidence="1">
    <location>
        <begin position="187"/>
        <end position="209"/>
    </location>
</feature>
<feature type="transmembrane region" description="Helical" evidence="1">
    <location>
        <begin position="162"/>
        <end position="181"/>
    </location>
</feature>
<feature type="transmembrane region" description="Helical" evidence="1">
    <location>
        <begin position="12"/>
        <end position="28"/>
    </location>
</feature>
<organism evidence="4 5">
    <name type="scientific">Acinetobacter junii</name>
    <dbReference type="NCBI Taxonomy" id="40215"/>
    <lineage>
        <taxon>Bacteria</taxon>
        <taxon>Pseudomonadati</taxon>
        <taxon>Pseudomonadota</taxon>
        <taxon>Gammaproteobacteria</taxon>
        <taxon>Moraxellales</taxon>
        <taxon>Moraxellaceae</taxon>
        <taxon>Acinetobacter</taxon>
    </lineage>
</organism>
<feature type="transmembrane region" description="Helical" evidence="1">
    <location>
        <begin position="306"/>
        <end position="324"/>
    </location>
</feature>
<dbReference type="Pfam" id="PF01757">
    <property type="entry name" value="Acyl_transf_3"/>
    <property type="match status" value="1"/>
</dbReference>
<evidence type="ECO:0000313" key="5">
    <source>
        <dbReference type="Proteomes" id="UP000679388"/>
    </source>
</evidence>
<evidence type="ECO:0000256" key="1">
    <source>
        <dbReference type="SAM" id="Phobius"/>
    </source>
</evidence>